<feature type="compositionally biased region" description="Polar residues" evidence="1">
    <location>
        <begin position="61"/>
        <end position="73"/>
    </location>
</feature>
<feature type="transmembrane region" description="Helical" evidence="2">
    <location>
        <begin position="510"/>
        <end position="531"/>
    </location>
</feature>
<evidence type="ECO:0000256" key="1">
    <source>
        <dbReference type="SAM" id="MobiDB-lite"/>
    </source>
</evidence>
<protein>
    <recommendedName>
        <fullName evidence="5">Transmembrane protein</fullName>
    </recommendedName>
</protein>
<feature type="transmembrane region" description="Helical" evidence="2">
    <location>
        <begin position="277"/>
        <end position="296"/>
    </location>
</feature>
<evidence type="ECO:0008006" key="5">
    <source>
        <dbReference type="Google" id="ProtNLM"/>
    </source>
</evidence>
<evidence type="ECO:0000313" key="3">
    <source>
        <dbReference type="EMBL" id="CAK8990936.1"/>
    </source>
</evidence>
<feature type="transmembrane region" description="Helical" evidence="2">
    <location>
        <begin position="562"/>
        <end position="592"/>
    </location>
</feature>
<feature type="compositionally biased region" description="Basic and acidic residues" evidence="1">
    <location>
        <begin position="94"/>
        <end position="104"/>
    </location>
</feature>
<evidence type="ECO:0000256" key="2">
    <source>
        <dbReference type="SAM" id="Phobius"/>
    </source>
</evidence>
<feature type="transmembrane region" description="Helical" evidence="2">
    <location>
        <begin position="425"/>
        <end position="449"/>
    </location>
</feature>
<gene>
    <name evidence="3" type="ORF">SCF082_LOCUS2443</name>
</gene>
<proteinExistence type="predicted"/>
<feature type="transmembrane region" description="Helical" evidence="2">
    <location>
        <begin position="308"/>
        <end position="333"/>
    </location>
</feature>
<sequence length="832" mass="92950">MGNTTDPPQHARSNAEGAHAAPPQSGEQPPAPGRQEESLLRRRRLSGADATRAGAREDIPDNQSAGTPSTGMAQSKAELASPASAKSENSVVEDVDRTGEEEKGSVGGPPRSRCSRWRAFVVGKSKWIWANTQAFLRDGVVGRQWLIEPSSFPASARYWEVRDSDKIGEKGMLAQTRTQLWLGGSSNILLEVRSRLLMLFMLTYFFVLGLRVYTDVFAVVLDELNRVLEDVDDSGTLSALLSTLCLIAGMFFYALVWTPAFIFNNARAPRTATVFSFLYYCAVAGAGNWYIFASFVDPLDAVPDEVGTFMGGTAAVINSLGFIVGLYVVGLSFTTGKSYFMDRLEAFRLYTFWRTRRLSRMILRLSPRTQDDSDTLNRNYSHVGLESIFTTGLDYKRRLVGTTGMAGKLKFAWVPKSDLLKVANFCLEVPILIQVCTVIAVVLVIVIGVEIPTAAMEARKAAWDRAEEFDDAAAVIDPDNKLNREVIEFLESRAAWWRELANPLYQSLMGAGYLGLIWTFSFIPSASLGYLRYAVEIRLGLCDAPGMLSNAREDEIMAFRGAFYMACVVSCVIFAFLLCSFVFFLVMMLFTYPPFWDFVWSLNWLWLPSIILMLFNQCLNRALFERNFLSRSFGANKSSSTLVRPHAWSFVEMQFSVAYIPAYAWAAFMRCIYVLLVALLGLMRVDTTLMPSGAHTFDSPYLLFMSLLLRSEPSSNPLILVAVEVFRSHLCSDVLETTTPGLRRARNRFWLALTLHRFPALRRFRVHEKAPPLPSDQLLLFANSTVILKEEEDDDEPDHLAETDVPALDTAAEHQTVKSVTMMGESSLLGLV</sequence>
<name>A0ABP0HN11_9DINO</name>
<evidence type="ECO:0000313" key="4">
    <source>
        <dbReference type="Proteomes" id="UP001642464"/>
    </source>
</evidence>
<dbReference type="Proteomes" id="UP001642464">
    <property type="component" value="Unassembled WGS sequence"/>
</dbReference>
<keyword evidence="2" id="KW-0812">Transmembrane</keyword>
<keyword evidence="4" id="KW-1185">Reference proteome</keyword>
<feature type="transmembrane region" description="Helical" evidence="2">
    <location>
        <begin position="196"/>
        <end position="214"/>
    </location>
</feature>
<comment type="caution">
    <text evidence="3">The sequence shown here is derived from an EMBL/GenBank/DDBJ whole genome shotgun (WGS) entry which is preliminary data.</text>
</comment>
<feature type="transmembrane region" description="Helical" evidence="2">
    <location>
        <begin position="604"/>
        <end position="624"/>
    </location>
</feature>
<organism evidence="3 4">
    <name type="scientific">Durusdinium trenchii</name>
    <dbReference type="NCBI Taxonomy" id="1381693"/>
    <lineage>
        <taxon>Eukaryota</taxon>
        <taxon>Sar</taxon>
        <taxon>Alveolata</taxon>
        <taxon>Dinophyceae</taxon>
        <taxon>Suessiales</taxon>
        <taxon>Symbiodiniaceae</taxon>
        <taxon>Durusdinium</taxon>
    </lineage>
</organism>
<accession>A0ABP0HN11</accession>
<feature type="transmembrane region" description="Helical" evidence="2">
    <location>
        <begin position="234"/>
        <end position="256"/>
    </location>
</feature>
<feature type="region of interest" description="Disordered" evidence="1">
    <location>
        <begin position="1"/>
        <end position="112"/>
    </location>
</feature>
<keyword evidence="2" id="KW-1133">Transmembrane helix</keyword>
<reference evidence="3 4" key="1">
    <citation type="submission" date="2024-02" db="EMBL/GenBank/DDBJ databases">
        <authorList>
            <person name="Chen Y."/>
            <person name="Shah S."/>
            <person name="Dougan E. K."/>
            <person name="Thang M."/>
            <person name="Chan C."/>
        </authorList>
    </citation>
    <scope>NUCLEOTIDE SEQUENCE [LARGE SCALE GENOMIC DNA]</scope>
</reference>
<feature type="transmembrane region" description="Helical" evidence="2">
    <location>
        <begin position="662"/>
        <end position="683"/>
    </location>
</feature>
<dbReference type="EMBL" id="CAXAMM010001195">
    <property type="protein sequence ID" value="CAK8990936.1"/>
    <property type="molecule type" value="Genomic_DNA"/>
</dbReference>
<keyword evidence="2" id="KW-0472">Membrane</keyword>